<dbReference type="Gene3D" id="2.120.10.80">
    <property type="entry name" value="Kelch-type beta propeller"/>
    <property type="match status" value="2"/>
</dbReference>
<sequence>MSSCIPQQKDLALLEMGRTSLPAQQAADGSAKHAPATAHPGRLPSGGEHVPWHRLLVATEPHAVCQASDSPGFGSARQLMALTLSLQAAAPHPHPWLPCRSDHGAVASGSSVFVFGGLSNDNAQNSRVLDSLVRYDVSYNLTTELRPMPQPRTRFGWALLDNKIYVFGGYLDANATIVDARTFMYDIATNEWSIKANLTKVRTDVCAGAIGGKVYVAGGYEGYANSADIEVYSPATDSWSLAPARMSSARGDCVAVVAANQLYIMGGTEQISPPGVDCSATWWLCYNYSARVDVFNPATMAVTRAPDMLYARGDFGAAVMDGNRIMVAGGEHNAMGDGISRLLAMPWMEEYSLADQYWTPKAPLPQPRFRFAMVQAGSNGAVYTYGGAPSCPSPDQVNDASCWRNGLRDVLAFSDVSYPGAYLMVRN</sequence>
<dbReference type="SUPFAM" id="SSF117281">
    <property type="entry name" value="Kelch motif"/>
    <property type="match status" value="2"/>
</dbReference>
<gene>
    <name evidence="4" type="ORF">HaLaN_23662</name>
</gene>
<name>A0A699ZSM4_HAELA</name>
<dbReference type="SMART" id="SM00612">
    <property type="entry name" value="Kelch"/>
    <property type="match status" value="5"/>
</dbReference>
<evidence type="ECO:0000256" key="3">
    <source>
        <dbReference type="SAM" id="MobiDB-lite"/>
    </source>
</evidence>
<evidence type="ECO:0000313" key="5">
    <source>
        <dbReference type="Proteomes" id="UP000485058"/>
    </source>
</evidence>
<dbReference type="PANTHER" id="PTHR46344">
    <property type="entry name" value="OS02G0202900 PROTEIN"/>
    <property type="match status" value="1"/>
</dbReference>
<keyword evidence="5" id="KW-1185">Reference proteome</keyword>
<dbReference type="InterPro" id="IPR006652">
    <property type="entry name" value="Kelch_1"/>
</dbReference>
<dbReference type="EMBL" id="BLLF01002881">
    <property type="protein sequence ID" value="GFH25663.1"/>
    <property type="molecule type" value="Genomic_DNA"/>
</dbReference>
<dbReference type="PANTHER" id="PTHR46344:SF27">
    <property type="entry name" value="KELCH REPEAT SUPERFAMILY PROTEIN"/>
    <property type="match status" value="1"/>
</dbReference>
<comment type="caution">
    <text evidence="4">The sequence shown here is derived from an EMBL/GenBank/DDBJ whole genome shotgun (WGS) entry which is preliminary data.</text>
</comment>
<proteinExistence type="predicted"/>
<protein>
    <submittedName>
        <fullName evidence="4">Uncharacterized protein</fullName>
    </submittedName>
</protein>
<dbReference type="Proteomes" id="UP000485058">
    <property type="component" value="Unassembled WGS sequence"/>
</dbReference>
<feature type="non-terminal residue" evidence="4">
    <location>
        <position position="1"/>
    </location>
</feature>
<dbReference type="InterPro" id="IPR015915">
    <property type="entry name" value="Kelch-typ_b-propeller"/>
</dbReference>
<feature type="region of interest" description="Disordered" evidence="3">
    <location>
        <begin position="22"/>
        <end position="49"/>
    </location>
</feature>
<dbReference type="Pfam" id="PF24681">
    <property type="entry name" value="Kelch_KLHDC2_KLHL20_DRC7"/>
    <property type="match status" value="1"/>
</dbReference>
<organism evidence="4 5">
    <name type="scientific">Haematococcus lacustris</name>
    <name type="common">Green alga</name>
    <name type="synonym">Haematococcus pluvialis</name>
    <dbReference type="NCBI Taxonomy" id="44745"/>
    <lineage>
        <taxon>Eukaryota</taxon>
        <taxon>Viridiplantae</taxon>
        <taxon>Chlorophyta</taxon>
        <taxon>core chlorophytes</taxon>
        <taxon>Chlorophyceae</taxon>
        <taxon>CS clade</taxon>
        <taxon>Chlamydomonadales</taxon>
        <taxon>Haematococcaceae</taxon>
        <taxon>Haematococcus</taxon>
    </lineage>
</organism>
<keyword evidence="2" id="KW-0677">Repeat</keyword>
<evidence type="ECO:0000256" key="1">
    <source>
        <dbReference type="ARBA" id="ARBA00022441"/>
    </source>
</evidence>
<evidence type="ECO:0000313" key="4">
    <source>
        <dbReference type="EMBL" id="GFH25663.1"/>
    </source>
</evidence>
<feature type="non-terminal residue" evidence="4">
    <location>
        <position position="427"/>
    </location>
</feature>
<accession>A0A699ZSM4</accession>
<evidence type="ECO:0000256" key="2">
    <source>
        <dbReference type="ARBA" id="ARBA00022737"/>
    </source>
</evidence>
<keyword evidence="1" id="KW-0880">Kelch repeat</keyword>
<reference evidence="4 5" key="1">
    <citation type="submission" date="2020-02" db="EMBL/GenBank/DDBJ databases">
        <title>Draft genome sequence of Haematococcus lacustris strain NIES-144.</title>
        <authorList>
            <person name="Morimoto D."/>
            <person name="Nakagawa S."/>
            <person name="Yoshida T."/>
            <person name="Sawayama S."/>
        </authorList>
    </citation>
    <scope>NUCLEOTIDE SEQUENCE [LARGE SCALE GENOMIC DNA]</scope>
    <source>
        <strain evidence="4 5">NIES-144</strain>
    </source>
</reference>
<dbReference type="AlphaFoldDB" id="A0A699ZSM4"/>